<dbReference type="EMBL" id="JAGGLL010000004">
    <property type="protein sequence ID" value="MBP2020888.1"/>
    <property type="molecule type" value="Genomic_DNA"/>
</dbReference>
<evidence type="ECO:0000256" key="4">
    <source>
        <dbReference type="ARBA" id="ARBA00023002"/>
    </source>
</evidence>
<organism evidence="7 8">
    <name type="scientific">Clostridium punense</name>
    <dbReference type="NCBI Taxonomy" id="1054297"/>
    <lineage>
        <taxon>Bacteria</taxon>
        <taxon>Bacillati</taxon>
        <taxon>Bacillota</taxon>
        <taxon>Clostridia</taxon>
        <taxon>Eubacteriales</taxon>
        <taxon>Clostridiaceae</taxon>
        <taxon>Clostridium</taxon>
    </lineage>
</organism>
<keyword evidence="4 5" id="KW-0560">Oxidoreductase</keyword>
<dbReference type="PANTHER" id="PTHR43425:SF2">
    <property type="entry name" value="OXYGEN-INSENSITIVE NADPH NITROREDUCTASE"/>
    <property type="match status" value="1"/>
</dbReference>
<accession>A0ABS4JZD5</accession>
<keyword evidence="2 5" id="KW-0285">Flavoprotein</keyword>
<evidence type="ECO:0000256" key="3">
    <source>
        <dbReference type="ARBA" id="ARBA00022643"/>
    </source>
</evidence>
<dbReference type="InterPro" id="IPR029479">
    <property type="entry name" value="Nitroreductase"/>
</dbReference>
<keyword evidence="8" id="KW-1185">Reference proteome</keyword>
<gene>
    <name evidence="7" type="ORF">J2Z44_000672</name>
</gene>
<evidence type="ECO:0000256" key="2">
    <source>
        <dbReference type="ARBA" id="ARBA00022630"/>
    </source>
</evidence>
<evidence type="ECO:0000313" key="7">
    <source>
        <dbReference type="EMBL" id="MBP2020888.1"/>
    </source>
</evidence>
<keyword evidence="5" id="KW-0521">NADP</keyword>
<dbReference type="Proteomes" id="UP001519308">
    <property type="component" value="Unassembled WGS sequence"/>
</dbReference>
<evidence type="ECO:0000259" key="6">
    <source>
        <dbReference type="Pfam" id="PF00881"/>
    </source>
</evidence>
<dbReference type="Gene3D" id="3.40.109.10">
    <property type="entry name" value="NADH Oxidase"/>
    <property type="match status" value="1"/>
</dbReference>
<feature type="domain" description="Nitroreductase" evidence="6">
    <location>
        <begin position="8"/>
        <end position="163"/>
    </location>
</feature>
<evidence type="ECO:0000256" key="5">
    <source>
        <dbReference type="PIRNR" id="PIRNR005426"/>
    </source>
</evidence>
<dbReference type="PIRSF" id="PIRSF005426">
    <property type="entry name" value="Frp"/>
    <property type="match status" value="1"/>
</dbReference>
<dbReference type="PANTHER" id="PTHR43425">
    <property type="entry name" value="OXYGEN-INSENSITIVE NADPH NITROREDUCTASE"/>
    <property type="match status" value="1"/>
</dbReference>
<comment type="caution">
    <text evidence="7">The sequence shown here is derived from an EMBL/GenBank/DDBJ whole genome shotgun (WGS) entry which is preliminary data.</text>
</comment>
<keyword evidence="3 5" id="KW-0288">FMN</keyword>
<dbReference type="InterPro" id="IPR000415">
    <property type="entry name" value="Nitroreductase-like"/>
</dbReference>
<proteinExistence type="inferred from homology"/>
<dbReference type="Pfam" id="PF00881">
    <property type="entry name" value="Nitroreductase"/>
    <property type="match status" value="1"/>
</dbReference>
<evidence type="ECO:0000256" key="1">
    <source>
        <dbReference type="ARBA" id="ARBA00008366"/>
    </source>
</evidence>
<dbReference type="SUPFAM" id="SSF55469">
    <property type="entry name" value="FMN-dependent nitroreductase-like"/>
    <property type="match status" value="1"/>
</dbReference>
<sequence length="248" mass="28391">MNEVLMQIKERKSVRVYEDREITAEVKGEIIKAAIEAPTAGNMMLYSIIDVTDHELKERLAVECDNQPFIAKAPLVLIFLADYQRWYDGFVGEECNPRTPGEGDILLACADAIIAAQNTVVAAESLGIGSCYIGDIIENCETIRELLDLPDYVLPAAMVVYGYPTEAQKNRKKPVRFDEKYIVYENKYLRLTKEEHTEMHQERNRKAGSIERNVSEDTKALCNRKYMSDFSLEMNRSAGEYLKKFKRE</sequence>
<protein>
    <submittedName>
        <fullName evidence="7">Nitroreductase</fullName>
    </submittedName>
</protein>
<evidence type="ECO:0000313" key="8">
    <source>
        <dbReference type="Proteomes" id="UP001519308"/>
    </source>
</evidence>
<comment type="similarity">
    <text evidence="1 5">Belongs to the flavin oxidoreductase frp family.</text>
</comment>
<name>A0ABS4JZD5_9CLOT</name>
<dbReference type="InterPro" id="IPR016446">
    <property type="entry name" value="Flavin_OxRdtase_Frp"/>
</dbReference>
<dbReference type="RefSeq" id="WP_209649336.1">
    <property type="nucleotide sequence ID" value="NZ_JAGGLL010000004.1"/>
</dbReference>
<reference evidence="7 8" key="1">
    <citation type="submission" date="2021-03" db="EMBL/GenBank/DDBJ databases">
        <title>Genomic Encyclopedia of Type Strains, Phase IV (KMG-IV): sequencing the most valuable type-strain genomes for metagenomic binning, comparative biology and taxonomic classification.</title>
        <authorList>
            <person name="Goeker M."/>
        </authorList>
    </citation>
    <scope>NUCLEOTIDE SEQUENCE [LARGE SCALE GENOMIC DNA]</scope>
    <source>
        <strain evidence="7 8">DSM 28650</strain>
    </source>
</reference>